<evidence type="ECO:0008006" key="3">
    <source>
        <dbReference type="Google" id="ProtNLM"/>
    </source>
</evidence>
<sequence length="241" mass="26225">MKTSSKIFVATLLLLFGSLTAYNMALRHEFRQGTYKDPLHNYTTLALRDFEAVTVPSASGLDVKIVAGPFAVRVNKKAADFVRVTQRGRQLLVTLNYPQEPQYLGRQDAVVISCPRLANLTTEGTYTVAGRPPLDQLQTGGTVLVQGFRQDSLTLRQHRSSQIRLEGNTLGWLRAVAGTRPGSGPELQIGPDNRIQAADLTIGHQGRLDLATAIPHLRQQFSDSATVTFSGAAVRGLSTAK</sequence>
<name>A0ABQ2A4V2_9BACT</name>
<gene>
    <name evidence="1" type="ORF">GCM10011495_21860</name>
</gene>
<reference evidence="2" key="1">
    <citation type="journal article" date="2019" name="Int. J. Syst. Evol. Microbiol.">
        <title>The Global Catalogue of Microorganisms (GCM) 10K type strain sequencing project: providing services to taxonomists for standard genome sequencing and annotation.</title>
        <authorList>
            <consortium name="The Broad Institute Genomics Platform"/>
            <consortium name="The Broad Institute Genome Sequencing Center for Infectious Disease"/>
            <person name="Wu L."/>
            <person name="Ma J."/>
        </authorList>
    </citation>
    <scope>NUCLEOTIDE SEQUENCE [LARGE SCALE GENOMIC DNA]</scope>
    <source>
        <strain evidence="2">CGMCC 1.14966</strain>
    </source>
</reference>
<dbReference type="Gene3D" id="2.160.20.120">
    <property type="match status" value="1"/>
</dbReference>
<protein>
    <recommendedName>
        <fullName evidence="3">Auto-transporter adhesin head GIN domain-containing protein</fullName>
    </recommendedName>
</protein>
<dbReference type="EMBL" id="BMGY01000018">
    <property type="protein sequence ID" value="GGH86093.1"/>
    <property type="molecule type" value="Genomic_DNA"/>
</dbReference>
<proteinExistence type="predicted"/>
<evidence type="ECO:0000313" key="2">
    <source>
        <dbReference type="Proteomes" id="UP000637774"/>
    </source>
</evidence>
<comment type="caution">
    <text evidence="1">The sequence shown here is derived from an EMBL/GenBank/DDBJ whole genome shotgun (WGS) entry which is preliminary data.</text>
</comment>
<dbReference type="Proteomes" id="UP000637774">
    <property type="component" value="Unassembled WGS sequence"/>
</dbReference>
<dbReference type="RefSeq" id="WP_188562107.1">
    <property type="nucleotide sequence ID" value="NZ_BMGY01000018.1"/>
</dbReference>
<keyword evidence="2" id="KW-1185">Reference proteome</keyword>
<accession>A0ABQ2A4V2</accession>
<evidence type="ECO:0000313" key="1">
    <source>
        <dbReference type="EMBL" id="GGH86093.1"/>
    </source>
</evidence>
<organism evidence="1 2">
    <name type="scientific">Hymenobacter frigidus</name>
    <dbReference type="NCBI Taxonomy" id="1524095"/>
    <lineage>
        <taxon>Bacteria</taxon>
        <taxon>Pseudomonadati</taxon>
        <taxon>Bacteroidota</taxon>
        <taxon>Cytophagia</taxon>
        <taxon>Cytophagales</taxon>
        <taxon>Hymenobacteraceae</taxon>
        <taxon>Hymenobacter</taxon>
    </lineage>
</organism>